<organism evidence="13 14">
    <name type="scientific">Dimorphilus gyrociliatus</name>
    <dbReference type="NCBI Taxonomy" id="2664684"/>
    <lineage>
        <taxon>Eukaryota</taxon>
        <taxon>Metazoa</taxon>
        <taxon>Spiralia</taxon>
        <taxon>Lophotrochozoa</taxon>
        <taxon>Annelida</taxon>
        <taxon>Polychaeta</taxon>
        <taxon>Polychaeta incertae sedis</taxon>
        <taxon>Dinophilidae</taxon>
        <taxon>Dimorphilus</taxon>
    </lineage>
</organism>
<dbReference type="EMBL" id="CAJFCJ010000002">
    <property type="protein sequence ID" value="CAD5112416.1"/>
    <property type="molecule type" value="Genomic_DNA"/>
</dbReference>
<feature type="region of interest" description="Disordered" evidence="11">
    <location>
        <begin position="439"/>
        <end position="472"/>
    </location>
</feature>
<proteinExistence type="predicted"/>
<evidence type="ECO:0000256" key="3">
    <source>
        <dbReference type="ARBA" id="ARBA00022737"/>
    </source>
</evidence>
<feature type="domain" description="C2H2-type" evidence="12">
    <location>
        <begin position="418"/>
        <end position="440"/>
    </location>
</feature>
<evidence type="ECO:0000256" key="6">
    <source>
        <dbReference type="ARBA" id="ARBA00023015"/>
    </source>
</evidence>
<dbReference type="FunFam" id="3.30.160.60:FF:000450">
    <property type="entry name" value="PR domain zinc finger protein 14"/>
    <property type="match status" value="1"/>
</dbReference>
<dbReference type="GO" id="GO:0003677">
    <property type="term" value="F:DNA binding"/>
    <property type="evidence" value="ECO:0007669"/>
    <property type="project" value="UniProtKB-KW"/>
</dbReference>
<keyword evidence="2" id="KW-0479">Metal-binding</keyword>
<evidence type="ECO:0000256" key="4">
    <source>
        <dbReference type="ARBA" id="ARBA00022771"/>
    </source>
</evidence>
<dbReference type="InterPro" id="IPR036236">
    <property type="entry name" value="Znf_C2H2_sf"/>
</dbReference>
<keyword evidence="9" id="KW-0539">Nucleus</keyword>
<evidence type="ECO:0000256" key="2">
    <source>
        <dbReference type="ARBA" id="ARBA00022723"/>
    </source>
</evidence>
<dbReference type="Gene3D" id="2.170.270.10">
    <property type="entry name" value="SET domain"/>
    <property type="match status" value="1"/>
</dbReference>
<feature type="compositionally biased region" description="Basic and acidic residues" evidence="11">
    <location>
        <begin position="194"/>
        <end position="213"/>
    </location>
</feature>
<sequence>MESCVLIPDGLSLVLQPYSSEISTNSIDKFDMGVTIWARKKLEEGTILYPDDGQLRLYTLQVEKLLKRDDIRFKFGCFEETEEVEGEKIRHCNWVRFLSICNSDDEANVEAIYDENELAVFHIIRTVEANGELRAKFDLSHRSATTANIKEGCTQTQKNITDDSGRATNSLSISAEDLSKRSAISDDSQYFSLRSKEHSREEEKVPDRYEWRRTPPGSDHQVLSGHLLAPNTGLLSPPSLFGNALLTSTPFLRPAAVDDGPSRLPTQPQKRQRERTWLPCSVCGKKFDRPSLLRRHMRTHTGEKPHICDVCGKGFSTSSSLNTHRRIHSGEKPHQCEVCGKRFTASSNLYYHRMTHKKEKPHKCTLCSKSFPTPGDLKSHMYVHNGRWPYRCEVCQRGFSKPTNLRNHQLLHTGEKPHECHICGSKFALQNNLKTHLRTHGETGSNQQNQIQHPQPAQPQQKSIREAPPAPHCFSIDALSQSDRDRRSNFVRWMTAS</sequence>
<feature type="domain" description="C2H2-type" evidence="12">
    <location>
        <begin position="362"/>
        <end position="389"/>
    </location>
</feature>
<dbReference type="PROSITE" id="PS00028">
    <property type="entry name" value="ZINC_FINGER_C2H2_1"/>
    <property type="match status" value="6"/>
</dbReference>
<dbReference type="FunFam" id="3.30.160.60:FF:001049">
    <property type="entry name" value="zinc finger protein 319"/>
    <property type="match status" value="1"/>
</dbReference>
<dbReference type="PANTHER" id="PTHR24394">
    <property type="entry name" value="ZINC FINGER PROTEIN"/>
    <property type="match status" value="1"/>
</dbReference>
<dbReference type="PANTHER" id="PTHR24394:SF48">
    <property type="entry name" value="ZINC FINGER PROTEIN 771"/>
    <property type="match status" value="1"/>
</dbReference>
<dbReference type="SUPFAM" id="SSF57667">
    <property type="entry name" value="beta-beta-alpha zinc fingers"/>
    <property type="match status" value="3"/>
</dbReference>
<keyword evidence="7" id="KW-0238">DNA-binding</keyword>
<evidence type="ECO:0000313" key="13">
    <source>
        <dbReference type="EMBL" id="CAD5112416.1"/>
    </source>
</evidence>
<dbReference type="PROSITE" id="PS50157">
    <property type="entry name" value="ZINC_FINGER_C2H2_2"/>
    <property type="match status" value="6"/>
</dbReference>
<evidence type="ECO:0000313" key="14">
    <source>
        <dbReference type="Proteomes" id="UP000549394"/>
    </source>
</evidence>
<name>A0A7I8V9S3_9ANNE</name>
<dbReference type="SMART" id="SM00355">
    <property type="entry name" value="ZnF_C2H2"/>
    <property type="match status" value="6"/>
</dbReference>
<dbReference type="InterPro" id="IPR046341">
    <property type="entry name" value="SET_dom_sf"/>
</dbReference>
<evidence type="ECO:0000256" key="9">
    <source>
        <dbReference type="ARBA" id="ARBA00023242"/>
    </source>
</evidence>
<keyword evidence="3" id="KW-0677">Repeat</keyword>
<comment type="caution">
    <text evidence="13">The sequence shown here is derived from an EMBL/GenBank/DDBJ whole genome shotgun (WGS) entry which is preliminary data.</text>
</comment>
<accession>A0A7I8V9S3</accession>
<feature type="domain" description="C2H2-type" evidence="12">
    <location>
        <begin position="306"/>
        <end position="333"/>
    </location>
</feature>
<evidence type="ECO:0000256" key="5">
    <source>
        <dbReference type="ARBA" id="ARBA00022833"/>
    </source>
</evidence>
<feature type="region of interest" description="Disordered" evidence="11">
    <location>
        <begin position="194"/>
        <end position="220"/>
    </location>
</feature>
<keyword evidence="8" id="KW-0804">Transcription</keyword>
<dbReference type="AlphaFoldDB" id="A0A7I8V9S3"/>
<evidence type="ECO:0000256" key="11">
    <source>
        <dbReference type="SAM" id="MobiDB-lite"/>
    </source>
</evidence>
<comment type="subcellular location">
    <subcellularLocation>
        <location evidence="1">Nucleus</location>
    </subcellularLocation>
</comment>
<evidence type="ECO:0000256" key="1">
    <source>
        <dbReference type="ARBA" id="ARBA00004123"/>
    </source>
</evidence>
<keyword evidence="6" id="KW-0805">Transcription regulation</keyword>
<dbReference type="FunFam" id="3.30.160.60:FF:000065">
    <property type="entry name" value="B-cell CLL/lymphoma 6, member B"/>
    <property type="match status" value="1"/>
</dbReference>
<dbReference type="Pfam" id="PF00096">
    <property type="entry name" value="zf-C2H2"/>
    <property type="match status" value="6"/>
</dbReference>
<feature type="domain" description="C2H2-type" evidence="12">
    <location>
        <begin position="390"/>
        <end position="417"/>
    </location>
</feature>
<dbReference type="FunFam" id="3.30.160.60:FF:001666">
    <property type="entry name" value="MDS1 and EVI1 complex locus"/>
    <property type="match status" value="1"/>
</dbReference>
<dbReference type="GO" id="GO:0000981">
    <property type="term" value="F:DNA-binding transcription factor activity, RNA polymerase II-specific"/>
    <property type="evidence" value="ECO:0007669"/>
    <property type="project" value="TreeGrafter"/>
</dbReference>
<dbReference type="GO" id="GO:0005634">
    <property type="term" value="C:nucleus"/>
    <property type="evidence" value="ECO:0007669"/>
    <property type="project" value="UniProtKB-SubCell"/>
</dbReference>
<gene>
    <name evidence="13" type="ORF">DGYR_LOCUS1563</name>
</gene>
<dbReference type="InterPro" id="IPR013087">
    <property type="entry name" value="Znf_C2H2_type"/>
</dbReference>
<dbReference type="FunFam" id="3.30.160.60:FF:000557">
    <property type="entry name" value="zinc finger and SCAN domain-containing protein 29"/>
    <property type="match status" value="1"/>
</dbReference>
<dbReference type="OrthoDB" id="3437960at2759"/>
<dbReference type="Gene3D" id="3.30.160.60">
    <property type="entry name" value="Classic Zinc Finger"/>
    <property type="match status" value="6"/>
</dbReference>
<feature type="domain" description="C2H2-type" evidence="12">
    <location>
        <begin position="278"/>
        <end position="305"/>
    </location>
</feature>
<dbReference type="FunFam" id="3.30.160.60:FF:001818">
    <property type="entry name" value="GDNF-inducible zinc finger protein 1 isoform X1"/>
    <property type="match status" value="1"/>
</dbReference>
<evidence type="ECO:0000256" key="7">
    <source>
        <dbReference type="ARBA" id="ARBA00023125"/>
    </source>
</evidence>
<feature type="domain" description="C2H2-type" evidence="12">
    <location>
        <begin position="334"/>
        <end position="361"/>
    </location>
</feature>
<evidence type="ECO:0000256" key="10">
    <source>
        <dbReference type="PROSITE-ProRule" id="PRU00042"/>
    </source>
</evidence>
<keyword evidence="4 10" id="KW-0863">Zinc-finger</keyword>
<keyword evidence="14" id="KW-1185">Reference proteome</keyword>
<evidence type="ECO:0000256" key="8">
    <source>
        <dbReference type="ARBA" id="ARBA00023163"/>
    </source>
</evidence>
<keyword evidence="5" id="KW-0862">Zinc</keyword>
<evidence type="ECO:0000259" key="12">
    <source>
        <dbReference type="PROSITE" id="PS50157"/>
    </source>
</evidence>
<feature type="compositionally biased region" description="Low complexity" evidence="11">
    <location>
        <begin position="447"/>
        <end position="461"/>
    </location>
</feature>
<dbReference type="Proteomes" id="UP000549394">
    <property type="component" value="Unassembled WGS sequence"/>
</dbReference>
<protein>
    <submittedName>
        <fullName evidence="13">DgyrCDS1638</fullName>
    </submittedName>
</protein>
<dbReference type="GO" id="GO:0008270">
    <property type="term" value="F:zinc ion binding"/>
    <property type="evidence" value="ECO:0007669"/>
    <property type="project" value="UniProtKB-KW"/>
</dbReference>
<reference evidence="13 14" key="1">
    <citation type="submission" date="2020-08" db="EMBL/GenBank/DDBJ databases">
        <authorList>
            <person name="Hejnol A."/>
        </authorList>
    </citation>
    <scope>NUCLEOTIDE SEQUENCE [LARGE SCALE GENOMIC DNA]</scope>
</reference>